<dbReference type="InterPro" id="IPR047575">
    <property type="entry name" value="Sm"/>
</dbReference>
<reference evidence="5 6" key="1">
    <citation type="journal article" date="2022" name="ISME Commun">
        <title>Vulcanimicrobium alpinus gen. nov. sp. nov., the first cultivated representative of the candidate phylum 'Eremiobacterota', is a metabolically versatile aerobic anoxygenic phototroph.</title>
        <authorList>
            <person name="Yabe S."/>
            <person name="Muto K."/>
            <person name="Abe K."/>
            <person name="Yokota A."/>
            <person name="Staudigel H."/>
            <person name="Tebo B.M."/>
        </authorList>
    </citation>
    <scope>NUCLEOTIDE SEQUENCE [LARGE SCALE GENOMIC DNA]</scope>
    <source>
        <strain evidence="5 6">WC8-2</strain>
    </source>
</reference>
<evidence type="ECO:0000313" key="6">
    <source>
        <dbReference type="Proteomes" id="UP001317532"/>
    </source>
</evidence>
<dbReference type="GO" id="GO:0045974">
    <property type="term" value="P:regulation of translation, ncRNA-mediated"/>
    <property type="evidence" value="ECO:0007669"/>
    <property type="project" value="TreeGrafter"/>
</dbReference>
<evidence type="ECO:0000256" key="2">
    <source>
        <dbReference type="ARBA" id="ARBA00023016"/>
    </source>
</evidence>
<dbReference type="NCBIfam" id="TIGR02383">
    <property type="entry name" value="Hfq"/>
    <property type="match status" value="1"/>
</dbReference>
<keyword evidence="6" id="KW-1185">Reference proteome</keyword>
<dbReference type="EMBL" id="AP025523">
    <property type="protein sequence ID" value="BDE05807.1"/>
    <property type="molecule type" value="Genomic_DNA"/>
</dbReference>
<gene>
    <name evidence="3" type="primary">hfq</name>
    <name evidence="5" type="ORF">WPS_10830</name>
</gene>
<dbReference type="InterPro" id="IPR010920">
    <property type="entry name" value="LSM_dom_sf"/>
</dbReference>
<evidence type="ECO:0000313" key="5">
    <source>
        <dbReference type="EMBL" id="BDE05807.1"/>
    </source>
</evidence>
<sequence length="85" mass="9148">MAIPRPGALQDTYLAEVKRQAVPVTIYLVNGFQLRGVVKGFDPFTIVLEYEKKAHLIYKHAVSTISPLGAVAGPLVPDEAEVAAS</sequence>
<dbReference type="PROSITE" id="PS52002">
    <property type="entry name" value="SM"/>
    <property type="match status" value="1"/>
</dbReference>
<organism evidence="5 6">
    <name type="scientific">Vulcanimicrobium alpinum</name>
    <dbReference type="NCBI Taxonomy" id="3016050"/>
    <lineage>
        <taxon>Bacteria</taxon>
        <taxon>Bacillati</taxon>
        <taxon>Vulcanimicrobiota</taxon>
        <taxon>Vulcanimicrobiia</taxon>
        <taxon>Vulcanimicrobiales</taxon>
        <taxon>Vulcanimicrobiaceae</taxon>
        <taxon>Vulcanimicrobium</taxon>
    </lineage>
</organism>
<evidence type="ECO:0000259" key="4">
    <source>
        <dbReference type="PROSITE" id="PS52002"/>
    </source>
</evidence>
<dbReference type="Pfam" id="PF17209">
    <property type="entry name" value="Hfq"/>
    <property type="match status" value="1"/>
</dbReference>
<evidence type="ECO:0000256" key="3">
    <source>
        <dbReference type="HAMAP-Rule" id="MF_00436"/>
    </source>
</evidence>
<dbReference type="Proteomes" id="UP001317532">
    <property type="component" value="Chromosome"/>
</dbReference>
<dbReference type="AlphaFoldDB" id="A0AAN1XUN8"/>
<dbReference type="CDD" id="cd01716">
    <property type="entry name" value="Hfq"/>
    <property type="match status" value="1"/>
</dbReference>
<dbReference type="GO" id="GO:0005829">
    <property type="term" value="C:cytosol"/>
    <property type="evidence" value="ECO:0007669"/>
    <property type="project" value="TreeGrafter"/>
</dbReference>
<keyword evidence="2 3" id="KW-0346">Stress response</keyword>
<dbReference type="GO" id="GO:0003723">
    <property type="term" value="F:RNA binding"/>
    <property type="evidence" value="ECO:0007669"/>
    <property type="project" value="UniProtKB-UniRule"/>
</dbReference>
<comment type="similarity">
    <text evidence="3">Belongs to the Hfq family.</text>
</comment>
<name>A0AAN1XUN8_UNVUL</name>
<dbReference type="InterPro" id="IPR005001">
    <property type="entry name" value="Hfq"/>
</dbReference>
<dbReference type="RefSeq" id="WP_317996829.1">
    <property type="nucleotide sequence ID" value="NZ_AP025523.1"/>
</dbReference>
<dbReference type="SUPFAM" id="SSF50182">
    <property type="entry name" value="Sm-like ribonucleoproteins"/>
    <property type="match status" value="1"/>
</dbReference>
<protein>
    <recommendedName>
        <fullName evidence="3">RNA-binding protein Hfq</fullName>
    </recommendedName>
</protein>
<proteinExistence type="inferred from homology"/>
<dbReference type="PANTHER" id="PTHR34772">
    <property type="entry name" value="RNA-BINDING PROTEIN HFQ"/>
    <property type="match status" value="1"/>
</dbReference>
<dbReference type="HAMAP" id="MF_00436">
    <property type="entry name" value="Hfq"/>
    <property type="match status" value="1"/>
</dbReference>
<dbReference type="GO" id="GO:0006355">
    <property type="term" value="P:regulation of DNA-templated transcription"/>
    <property type="evidence" value="ECO:0007669"/>
    <property type="project" value="InterPro"/>
</dbReference>
<keyword evidence="1 3" id="KW-0694">RNA-binding</keyword>
<feature type="domain" description="Sm" evidence="4">
    <location>
        <begin position="11"/>
        <end position="71"/>
    </location>
</feature>
<dbReference type="PANTHER" id="PTHR34772:SF1">
    <property type="entry name" value="RNA-BINDING PROTEIN HFQ"/>
    <property type="match status" value="1"/>
</dbReference>
<dbReference type="KEGG" id="vab:WPS_10830"/>
<dbReference type="Gene3D" id="2.30.30.100">
    <property type="match status" value="1"/>
</dbReference>
<evidence type="ECO:0000256" key="1">
    <source>
        <dbReference type="ARBA" id="ARBA00022884"/>
    </source>
</evidence>
<comment type="function">
    <text evidence="3">RNA chaperone that binds small regulatory RNA (sRNAs) and mRNAs to facilitate mRNA translational regulation in response to envelope stress, environmental stress and changes in metabolite concentrations. Also binds with high specificity to tRNAs.</text>
</comment>
<dbReference type="GO" id="GO:0043487">
    <property type="term" value="P:regulation of RNA stability"/>
    <property type="evidence" value="ECO:0007669"/>
    <property type="project" value="TreeGrafter"/>
</dbReference>
<comment type="subunit">
    <text evidence="3">Homohexamer.</text>
</comment>
<accession>A0AAN1XUN8</accession>